<dbReference type="Pfam" id="PF26622">
    <property type="entry name" value="DUF8199"/>
    <property type="match status" value="1"/>
</dbReference>
<accession>A0ABW3NP40</accession>
<dbReference type="InterPro" id="IPR058060">
    <property type="entry name" value="HYC_CC_PP"/>
</dbReference>
<evidence type="ECO:0008006" key="3">
    <source>
        <dbReference type="Google" id="ProtNLM"/>
    </source>
</evidence>
<gene>
    <name evidence="1" type="ORF">ACFQ3Q_00105</name>
</gene>
<reference evidence="2" key="1">
    <citation type="journal article" date="2019" name="Int. J. Syst. Evol. Microbiol.">
        <title>The Global Catalogue of Microorganisms (GCM) 10K type strain sequencing project: providing services to taxonomists for standard genome sequencing and annotation.</title>
        <authorList>
            <consortium name="The Broad Institute Genomics Platform"/>
            <consortium name="The Broad Institute Genome Sequencing Center for Infectious Disease"/>
            <person name="Wu L."/>
            <person name="Ma J."/>
        </authorList>
    </citation>
    <scope>NUCLEOTIDE SEQUENCE [LARGE SCALE GENOMIC DNA]</scope>
    <source>
        <strain evidence="2">CCUG 64793</strain>
    </source>
</reference>
<protein>
    <recommendedName>
        <fullName evidence="3">Secreted protein</fullName>
    </recommendedName>
</protein>
<sequence>MKKAFQYSLSILMAVVVLFSTFSFTVDSHYCGKFLVDKAVFSKAKTCGMDLAVKSDSFSEDPCCSNQKTAVEGQDELKISFHSFDLDQQLFISTFTFAYFNLFEGLPQQIVPFKDYSPPLLVTDIQLVDQVFLI</sequence>
<evidence type="ECO:0000313" key="1">
    <source>
        <dbReference type="EMBL" id="MFD1094137.1"/>
    </source>
</evidence>
<proteinExistence type="predicted"/>
<keyword evidence="2" id="KW-1185">Reference proteome</keyword>
<dbReference type="RefSeq" id="WP_380741724.1">
    <property type="nucleotide sequence ID" value="NZ_JBHTLI010000001.1"/>
</dbReference>
<dbReference type="InterPro" id="IPR058512">
    <property type="entry name" value="DUF8199"/>
</dbReference>
<name>A0ABW3NP40_9FLAO</name>
<evidence type="ECO:0000313" key="2">
    <source>
        <dbReference type="Proteomes" id="UP001597131"/>
    </source>
</evidence>
<dbReference type="EMBL" id="JBHTLI010000001">
    <property type="protein sequence ID" value="MFD1094137.1"/>
    <property type="molecule type" value="Genomic_DNA"/>
</dbReference>
<organism evidence="1 2">
    <name type="scientific">Salegentibacter chungangensis</name>
    <dbReference type="NCBI Taxonomy" id="1335724"/>
    <lineage>
        <taxon>Bacteria</taxon>
        <taxon>Pseudomonadati</taxon>
        <taxon>Bacteroidota</taxon>
        <taxon>Flavobacteriia</taxon>
        <taxon>Flavobacteriales</taxon>
        <taxon>Flavobacteriaceae</taxon>
        <taxon>Salegentibacter</taxon>
    </lineage>
</organism>
<dbReference type="Proteomes" id="UP001597131">
    <property type="component" value="Unassembled WGS sequence"/>
</dbReference>
<dbReference type="NCBIfam" id="NF047658">
    <property type="entry name" value="HYC_CC_PP"/>
    <property type="match status" value="1"/>
</dbReference>
<comment type="caution">
    <text evidence="1">The sequence shown here is derived from an EMBL/GenBank/DDBJ whole genome shotgun (WGS) entry which is preliminary data.</text>
</comment>